<dbReference type="EMBL" id="KI677077">
    <property type="protein sequence ID" value="ETL24127.1"/>
    <property type="molecule type" value="Genomic_DNA"/>
</dbReference>
<dbReference type="AlphaFoldDB" id="W2GGN2"/>
<dbReference type="EMBL" id="KI687266">
    <property type="protein sequence ID" value="ETK82213.1"/>
    <property type="molecule type" value="Genomic_DNA"/>
</dbReference>
<name>W2GGN2_PHYNI</name>
<dbReference type="Proteomes" id="UP000053864">
    <property type="component" value="Unassembled WGS sequence"/>
</dbReference>
<gene>
    <name evidence="1" type="ORF">L915_12369</name>
    <name evidence="2" type="ORF">L916_21862</name>
</gene>
<sequence length="85" mass="9147">MRRSGLIALRGCRLSTLGSFLEIPIQCRYPILQAIKLGGVCSDRGVGNPQTTLVVVTQDAEATSLMLDRGLETIYFCVSGLTETA</sequence>
<reference evidence="1" key="1">
    <citation type="submission" date="2013-11" db="EMBL/GenBank/DDBJ databases">
        <title>The Genome Sequence of Phytophthora parasitica CJ02B3.</title>
        <authorList>
            <consortium name="The Broad Institute Genomics Platform"/>
            <person name="Russ C."/>
            <person name="Tyler B."/>
            <person name="Panabieres F."/>
            <person name="Shan W."/>
            <person name="Tripathy S."/>
            <person name="Grunwald N."/>
            <person name="Machado M."/>
            <person name="Johnson C.S."/>
            <person name="Arredondo F."/>
            <person name="Hong C."/>
            <person name="Coffey M."/>
            <person name="Young S.K."/>
            <person name="Zeng Q."/>
            <person name="Gargeya S."/>
            <person name="Fitzgerald M."/>
            <person name="Abouelleil A."/>
            <person name="Alvarado L."/>
            <person name="Chapman S.B."/>
            <person name="Gainer-Dewar J."/>
            <person name="Goldberg J."/>
            <person name="Griggs A."/>
            <person name="Gujja S."/>
            <person name="Hansen M."/>
            <person name="Howarth C."/>
            <person name="Imamovic A."/>
            <person name="Ireland A."/>
            <person name="Larimer J."/>
            <person name="McCowan C."/>
            <person name="Murphy C."/>
            <person name="Pearson M."/>
            <person name="Poon T.W."/>
            <person name="Priest M."/>
            <person name="Roberts A."/>
            <person name="Saif S."/>
            <person name="Shea T."/>
            <person name="Sykes S."/>
            <person name="Wortman J."/>
            <person name="Nusbaum C."/>
            <person name="Birren B."/>
        </authorList>
    </citation>
    <scope>NUCLEOTIDE SEQUENCE [LARGE SCALE GENOMIC DNA]</scope>
    <source>
        <strain evidence="1">CJ02B3</strain>
    </source>
</reference>
<protein>
    <submittedName>
        <fullName evidence="1">Uncharacterized protein</fullName>
    </submittedName>
</protein>
<evidence type="ECO:0000313" key="1">
    <source>
        <dbReference type="EMBL" id="ETK82213.1"/>
    </source>
</evidence>
<proteinExistence type="predicted"/>
<accession>W2GGN2</accession>
<organism evidence="1">
    <name type="scientific">Phytophthora nicotianae</name>
    <name type="common">Potato buckeye rot agent</name>
    <name type="synonym">Phytophthora parasitica</name>
    <dbReference type="NCBI Taxonomy" id="4792"/>
    <lineage>
        <taxon>Eukaryota</taxon>
        <taxon>Sar</taxon>
        <taxon>Stramenopiles</taxon>
        <taxon>Oomycota</taxon>
        <taxon>Peronosporomycetes</taxon>
        <taxon>Peronosporales</taxon>
        <taxon>Peronosporaceae</taxon>
        <taxon>Phytophthora</taxon>
    </lineage>
</organism>
<reference evidence="2" key="2">
    <citation type="submission" date="2013-11" db="EMBL/GenBank/DDBJ databases">
        <title>The Genome Sequence of Phytophthora parasitica CJ05E6.</title>
        <authorList>
            <consortium name="The Broad Institute Genomics Platform"/>
            <person name="Russ C."/>
            <person name="Tyler B."/>
            <person name="Panabieres F."/>
            <person name="Shan W."/>
            <person name="Tripathy S."/>
            <person name="Grunwald N."/>
            <person name="Machado M."/>
            <person name="Johnson C.S."/>
            <person name="Arredondo F."/>
            <person name="Hong C."/>
            <person name="Coffey M."/>
            <person name="Young S.K."/>
            <person name="Zeng Q."/>
            <person name="Gargeya S."/>
            <person name="Fitzgerald M."/>
            <person name="Abouelleil A."/>
            <person name="Alvarado L."/>
            <person name="Chapman S.B."/>
            <person name="Gainer-Dewar J."/>
            <person name="Goldberg J."/>
            <person name="Griggs A."/>
            <person name="Gujja S."/>
            <person name="Hansen M."/>
            <person name="Howarth C."/>
            <person name="Imamovic A."/>
            <person name="Ireland A."/>
            <person name="Larimer J."/>
            <person name="McCowan C."/>
            <person name="Murphy C."/>
            <person name="Pearson M."/>
            <person name="Poon T.W."/>
            <person name="Priest M."/>
            <person name="Roberts A."/>
            <person name="Saif S."/>
            <person name="Shea T."/>
            <person name="Sykes S."/>
            <person name="Wortman J."/>
            <person name="Nusbaum C."/>
            <person name="Birren B."/>
        </authorList>
    </citation>
    <scope>NUCLEOTIDE SEQUENCE [LARGE SCALE GENOMIC DNA]</scope>
    <source>
        <strain evidence="2">CJ05E6</strain>
    </source>
</reference>
<evidence type="ECO:0000313" key="2">
    <source>
        <dbReference type="EMBL" id="ETL24127.1"/>
    </source>
</evidence>
<dbReference type="Proteomes" id="UP000053236">
    <property type="component" value="Unassembled WGS sequence"/>
</dbReference>